<feature type="domain" description="SOCS box" evidence="4">
    <location>
        <begin position="243"/>
        <end position="282"/>
    </location>
</feature>
<dbReference type="SUPFAM" id="SSF48403">
    <property type="entry name" value="Ankyrin repeat"/>
    <property type="match status" value="1"/>
</dbReference>
<proteinExistence type="predicted"/>
<dbReference type="SMART" id="SM00248">
    <property type="entry name" value="ANK"/>
    <property type="match status" value="5"/>
</dbReference>
<dbReference type="PRINTS" id="PR01415">
    <property type="entry name" value="ANKYRIN"/>
</dbReference>
<dbReference type="PROSITE" id="PS50297">
    <property type="entry name" value="ANK_REP_REGION"/>
    <property type="match status" value="4"/>
</dbReference>
<feature type="repeat" description="ANK" evidence="3">
    <location>
        <begin position="172"/>
        <end position="204"/>
    </location>
</feature>
<feature type="repeat" description="ANK" evidence="3">
    <location>
        <begin position="92"/>
        <end position="124"/>
    </location>
</feature>
<comment type="caution">
    <text evidence="5">The sequence shown here is derived from an EMBL/GenBank/DDBJ whole genome shotgun (WGS) entry which is preliminary data.</text>
</comment>
<evidence type="ECO:0000256" key="2">
    <source>
        <dbReference type="ARBA" id="ARBA00023043"/>
    </source>
</evidence>
<reference evidence="5" key="1">
    <citation type="submission" date="2019-08" db="EMBL/GenBank/DDBJ databases">
        <title>The improved chromosome-level genome for the pearl oyster Pinctada fucata martensii using PacBio sequencing and Hi-C.</title>
        <authorList>
            <person name="Zheng Z."/>
        </authorList>
    </citation>
    <scope>NUCLEOTIDE SEQUENCE</scope>
    <source>
        <strain evidence="5">ZZ-2019</strain>
        <tissue evidence="5">Adductor muscle</tissue>
    </source>
</reference>
<dbReference type="PROSITE" id="PS50088">
    <property type="entry name" value="ANK_REPEAT"/>
    <property type="match status" value="5"/>
</dbReference>
<feature type="repeat" description="ANK" evidence="3">
    <location>
        <begin position="59"/>
        <end position="91"/>
    </location>
</feature>
<dbReference type="Proteomes" id="UP001186944">
    <property type="component" value="Unassembled WGS sequence"/>
</dbReference>
<sequence length="285" mass="32417">MGNCVRCQKSPSSRSTDVIAFHAFGGYTSFHHAAWNGELDEVKRCLRQKGFDYDQQTDDKNTPFALAAHGDNLEVFEILLELGVNIHNADHESDTPLHYAAMNKSMTMAKKLIDHGADVNVKNRFGTTPLWLAVFHGDIDMLKLLLYNHADASMTECSTGARLLSSFQCYRERQSPLYVAIDKCHEDCVRLLISAGCDVNREEWFQEGRYPTRDEDNGETERNEESRIIQKSISFLNELASRPQSLISICRTFLRHRLGKRLNVVVRDLGIPNTLVDYVTLAEFK</sequence>
<keyword evidence="2 3" id="KW-0040">ANK repeat</keyword>
<feature type="repeat" description="ANK" evidence="3">
    <location>
        <begin position="25"/>
        <end position="58"/>
    </location>
</feature>
<dbReference type="InterPro" id="IPR050745">
    <property type="entry name" value="Multifunctional_regulatory"/>
</dbReference>
<organism evidence="5 6">
    <name type="scientific">Pinctada imbricata</name>
    <name type="common">Atlantic pearl-oyster</name>
    <name type="synonym">Pinctada martensii</name>
    <dbReference type="NCBI Taxonomy" id="66713"/>
    <lineage>
        <taxon>Eukaryota</taxon>
        <taxon>Metazoa</taxon>
        <taxon>Spiralia</taxon>
        <taxon>Lophotrochozoa</taxon>
        <taxon>Mollusca</taxon>
        <taxon>Bivalvia</taxon>
        <taxon>Autobranchia</taxon>
        <taxon>Pteriomorphia</taxon>
        <taxon>Pterioida</taxon>
        <taxon>Pterioidea</taxon>
        <taxon>Pteriidae</taxon>
        <taxon>Pinctada</taxon>
    </lineage>
</organism>
<dbReference type="EMBL" id="VSWD01000009">
    <property type="protein sequence ID" value="KAK3093053.1"/>
    <property type="molecule type" value="Genomic_DNA"/>
</dbReference>
<dbReference type="Pfam" id="PF12796">
    <property type="entry name" value="Ank_2"/>
    <property type="match status" value="1"/>
</dbReference>
<dbReference type="Gene3D" id="1.25.40.20">
    <property type="entry name" value="Ankyrin repeat-containing domain"/>
    <property type="match status" value="2"/>
</dbReference>
<evidence type="ECO:0000313" key="5">
    <source>
        <dbReference type="EMBL" id="KAK3093053.1"/>
    </source>
</evidence>
<accession>A0AA89BW63</accession>
<dbReference type="SMART" id="SM00969">
    <property type="entry name" value="SOCS_box"/>
    <property type="match status" value="1"/>
</dbReference>
<keyword evidence="6" id="KW-1185">Reference proteome</keyword>
<dbReference type="AlphaFoldDB" id="A0AA89BW63"/>
<dbReference type="InterPro" id="IPR001496">
    <property type="entry name" value="SOCS_box"/>
</dbReference>
<evidence type="ECO:0000313" key="6">
    <source>
        <dbReference type="Proteomes" id="UP001186944"/>
    </source>
</evidence>
<feature type="repeat" description="ANK" evidence="3">
    <location>
        <begin position="125"/>
        <end position="157"/>
    </location>
</feature>
<evidence type="ECO:0000256" key="1">
    <source>
        <dbReference type="ARBA" id="ARBA00022737"/>
    </source>
</evidence>
<dbReference type="InterPro" id="IPR002110">
    <property type="entry name" value="Ankyrin_rpt"/>
</dbReference>
<dbReference type="Pfam" id="PF00023">
    <property type="entry name" value="Ank"/>
    <property type="match status" value="2"/>
</dbReference>
<evidence type="ECO:0000256" key="3">
    <source>
        <dbReference type="PROSITE-ProRule" id="PRU00023"/>
    </source>
</evidence>
<protein>
    <recommendedName>
        <fullName evidence="4">SOCS box domain-containing protein</fullName>
    </recommendedName>
</protein>
<dbReference type="PANTHER" id="PTHR24189">
    <property type="entry name" value="MYOTROPHIN"/>
    <property type="match status" value="1"/>
</dbReference>
<dbReference type="InterPro" id="IPR036770">
    <property type="entry name" value="Ankyrin_rpt-contain_sf"/>
</dbReference>
<keyword evidence="1" id="KW-0677">Repeat</keyword>
<name>A0AA89BW63_PINIB</name>
<evidence type="ECO:0000259" key="4">
    <source>
        <dbReference type="SMART" id="SM00969"/>
    </source>
</evidence>
<gene>
    <name evidence="5" type="ORF">FSP39_010563</name>
</gene>